<dbReference type="Pfam" id="PF01764">
    <property type="entry name" value="Lipase_3"/>
    <property type="match status" value="1"/>
</dbReference>
<protein>
    <recommendedName>
        <fullName evidence="1">Fungal lipase-type domain-containing protein</fullName>
    </recommendedName>
</protein>
<dbReference type="InterPro" id="IPR051218">
    <property type="entry name" value="Sec_MonoDiacylglyc_Lipase"/>
</dbReference>
<dbReference type="SUPFAM" id="SSF53474">
    <property type="entry name" value="alpha/beta-Hydrolases"/>
    <property type="match status" value="1"/>
</dbReference>
<dbReference type="CDD" id="cd00519">
    <property type="entry name" value="Lipase_3"/>
    <property type="match status" value="1"/>
</dbReference>
<dbReference type="InterPro" id="IPR002921">
    <property type="entry name" value="Fungal_lipase-type"/>
</dbReference>
<proteinExistence type="predicted"/>
<evidence type="ECO:0000313" key="3">
    <source>
        <dbReference type="Proteomes" id="UP001150925"/>
    </source>
</evidence>
<comment type="caution">
    <text evidence="2">The sequence shown here is derived from an EMBL/GenBank/DDBJ whole genome shotgun (WGS) entry which is preliminary data.</text>
</comment>
<sequence length="280" mass="32056">MVLLVGRGHAQDDDDDDHFEHKEVTEEEINNLKVYAQLAAISYDDLKTWSCSDCSKVPDSDLVDFFTSKDELAVGYIAYNHGIKSVTLAFRGTATDEQWEKDLKFYKEDWPEEVEDSEVHTGFLEIYQTVADQVYDRATESLKEYPDYNLTIVGHSLGGALASLAAVDFTLRNKTLTEITNVVTFGKPRVGNEEYAAHYNSLHLNSTRVVNKEDLVPHLPPESFNYRQEGVQLWILPNSTSNASEWCYEYDNEENPNCSDSLSLFELSTKYHHWAWDIEM</sequence>
<dbReference type="AlphaFoldDB" id="A0A9W8AU94"/>
<dbReference type="EMBL" id="JANBPY010000314">
    <property type="protein sequence ID" value="KAJ1967577.1"/>
    <property type="molecule type" value="Genomic_DNA"/>
</dbReference>
<evidence type="ECO:0000313" key="2">
    <source>
        <dbReference type="EMBL" id="KAJ1967577.1"/>
    </source>
</evidence>
<accession>A0A9W8AU94</accession>
<dbReference type="GO" id="GO:0006629">
    <property type="term" value="P:lipid metabolic process"/>
    <property type="evidence" value="ECO:0007669"/>
    <property type="project" value="InterPro"/>
</dbReference>
<dbReference type="Gene3D" id="3.40.50.1820">
    <property type="entry name" value="alpha/beta hydrolase"/>
    <property type="match status" value="1"/>
</dbReference>
<keyword evidence="3" id="KW-1185">Reference proteome</keyword>
<dbReference type="PANTHER" id="PTHR45856">
    <property type="entry name" value="ALPHA/BETA-HYDROLASES SUPERFAMILY PROTEIN"/>
    <property type="match status" value="1"/>
</dbReference>
<gene>
    <name evidence="2" type="ORF">IWQ62_001769</name>
</gene>
<evidence type="ECO:0000259" key="1">
    <source>
        <dbReference type="Pfam" id="PF01764"/>
    </source>
</evidence>
<dbReference type="InterPro" id="IPR029058">
    <property type="entry name" value="AB_hydrolase_fold"/>
</dbReference>
<organism evidence="2 3">
    <name type="scientific">Dispira parvispora</name>
    <dbReference type="NCBI Taxonomy" id="1520584"/>
    <lineage>
        <taxon>Eukaryota</taxon>
        <taxon>Fungi</taxon>
        <taxon>Fungi incertae sedis</taxon>
        <taxon>Zoopagomycota</taxon>
        <taxon>Kickxellomycotina</taxon>
        <taxon>Dimargaritomycetes</taxon>
        <taxon>Dimargaritales</taxon>
        <taxon>Dimargaritaceae</taxon>
        <taxon>Dispira</taxon>
    </lineage>
</organism>
<feature type="domain" description="Fungal lipase-type" evidence="1">
    <location>
        <begin position="88"/>
        <end position="223"/>
    </location>
</feature>
<dbReference type="OrthoDB" id="426718at2759"/>
<dbReference type="Proteomes" id="UP001150925">
    <property type="component" value="Unassembled WGS sequence"/>
</dbReference>
<name>A0A9W8AU94_9FUNG</name>
<dbReference type="PANTHER" id="PTHR45856:SF25">
    <property type="entry name" value="FUNGAL LIPASE-LIKE DOMAIN-CONTAINING PROTEIN"/>
    <property type="match status" value="1"/>
</dbReference>
<reference evidence="2" key="1">
    <citation type="submission" date="2022-07" db="EMBL/GenBank/DDBJ databases">
        <title>Phylogenomic reconstructions and comparative analyses of Kickxellomycotina fungi.</title>
        <authorList>
            <person name="Reynolds N.K."/>
            <person name="Stajich J.E."/>
            <person name="Barry K."/>
            <person name="Grigoriev I.V."/>
            <person name="Crous P."/>
            <person name="Smith M.E."/>
        </authorList>
    </citation>
    <scope>NUCLEOTIDE SEQUENCE</scope>
    <source>
        <strain evidence="2">RSA 1196</strain>
    </source>
</reference>